<proteinExistence type="predicted"/>
<dbReference type="EMBL" id="AUZY01011520">
    <property type="protein sequence ID" value="EQD34368.1"/>
    <property type="molecule type" value="Genomic_DNA"/>
</dbReference>
<dbReference type="AlphaFoldDB" id="T0YMR3"/>
<reference evidence="1" key="2">
    <citation type="journal article" date="2014" name="ISME J.">
        <title>Microbial stratification in low pH oxic and suboxic macroscopic growths along an acid mine drainage.</title>
        <authorList>
            <person name="Mendez-Garcia C."/>
            <person name="Mesa V."/>
            <person name="Sprenger R.R."/>
            <person name="Richter M."/>
            <person name="Diez M.S."/>
            <person name="Solano J."/>
            <person name="Bargiela R."/>
            <person name="Golyshina O.V."/>
            <person name="Manteca A."/>
            <person name="Ramos J.L."/>
            <person name="Gallego J.R."/>
            <person name="Llorente I."/>
            <person name="Martins Dos Santos V.A."/>
            <person name="Jensen O.N."/>
            <person name="Pelaez A.I."/>
            <person name="Sanchez J."/>
            <person name="Ferrer M."/>
        </authorList>
    </citation>
    <scope>NUCLEOTIDE SEQUENCE</scope>
</reference>
<protein>
    <submittedName>
        <fullName evidence="1">Uncharacterized protein</fullName>
    </submittedName>
</protein>
<reference evidence="1" key="1">
    <citation type="submission" date="2013-08" db="EMBL/GenBank/DDBJ databases">
        <authorList>
            <person name="Mendez C."/>
            <person name="Richter M."/>
            <person name="Ferrer M."/>
            <person name="Sanchez J."/>
        </authorList>
    </citation>
    <scope>NUCLEOTIDE SEQUENCE</scope>
</reference>
<comment type="caution">
    <text evidence="1">The sequence shown here is derived from an EMBL/GenBank/DDBJ whole genome shotgun (WGS) entry which is preliminary data.</text>
</comment>
<sequence>MSESVRYCGRDFSFDDLTVIRNLTKTLPNRRQISYAVCDALCWYRPDGRKKDMSARVALLRMERDGLITLPPARNIANFNVPILRFTEPIPELQFELPKYLDALGEIQLNIVN</sequence>
<accession>T0YMR3</accession>
<feature type="non-terminal residue" evidence="1">
    <location>
        <position position="113"/>
    </location>
</feature>
<organism evidence="1">
    <name type="scientific">mine drainage metagenome</name>
    <dbReference type="NCBI Taxonomy" id="410659"/>
    <lineage>
        <taxon>unclassified sequences</taxon>
        <taxon>metagenomes</taxon>
        <taxon>ecological metagenomes</taxon>
    </lineage>
</organism>
<evidence type="ECO:0000313" key="1">
    <source>
        <dbReference type="EMBL" id="EQD34368.1"/>
    </source>
</evidence>
<name>T0YMR3_9ZZZZ</name>
<gene>
    <name evidence="1" type="ORF">B1B_17239</name>
</gene>